<dbReference type="InterPro" id="IPR029063">
    <property type="entry name" value="SAM-dependent_MTases_sf"/>
</dbReference>
<name>A0A238ZGP3_9ACTN</name>
<dbReference type="SUPFAM" id="SSF53335">
    <property type="entry name" value="S-adenosyl-L-methionine-dependent methyltransferases"/>
    <property type="match status" value="1"/>
</dbReference>
<dbReference type="InterPro" id="IPR002052">
    <property type="entry name" value="DNA_methylase_N6_adenine_CS"/>
</dbReference>
<dbReference type="EMBL" id="FZOH01000001">
    <property type="protein sequence ID" value="SNR82302.1"/>
    <property type="molecule type" value="Genomic_DNA"/>
</dbReference>
<evidence type="ECO:0000313" key="3">
    <source>
        <dbReference type="Proteomes" id="UP000198386"/>
    </source>
</evidence>
<dbReference type="InterPro" id="IPR009537">
    <property type="entry name" value="DUF1156"/>
</dbReference>
<accession>A0A238ZGP3</accession>
<dbReference type="GO" id="GO:0003676">
    <property type="term" value="F:nucleic acid binding"/>
    <property type="evidence" value="ECO:0007669"/>
    <property type="project" value="InterPro"/>
</dbReference>
<feature type="domain" description="DUF1156" evidence="1">
    <location>
        <begin position="14"/>
        <end position="63"/>
    </location>
</feature>
<dbReference type="Gene3D" id="3.40.50.150">
    <property type="entry name" value="Vaccinia Virus protein VP39"/>
    <property type="match status" value="1"/>
</dbReference>
<proteinExistence type="predicted"/>
<gene>
    <name evidence="2" type="ORF">SAMN04488107_0058</name>
</gene>
<protein>
    <recommendedName>
        <fullName evidence="1">DUF1156 domain-containing protein</fullName>
    </recommendedName>
</protein>
<dbReference type="GO" id="GO:0008168">
    <property type="term" value="F:methyltransferase activity"/>
    <property type="evidence" value="ECO:0007669"/>
    <property type="project" value="InterPro"/>
</dbReference>
<dbReference type="PROSITE" id="PS00092">
    <property type="entry name" value="N6_MTASE"/>
    <property type="match status" value="1"/>
</dbReference>
<dbReference type="Pfam" id="PF06634">
    <property type="entry name" value="DUF1156"/>
    <property type="match status" value="1"/>
</dbReference>
<dbReference type="Proteomes" id="UP000198386">
    <property type="component" value="Unassembled WGS sequence"/>
</dbReference>
<dbReference type="RefSeq" id="WP_176449777.1">
    <property type="nucleotide sequence ID" value="NZ_FZOH01000001.1"/>
</dbReference>
<evidence type="ECO:0000259" key="1">
    <source>
        <dbReference type="Pfam" id="PF06634"/>
    </source>
</evidence>
<reference evidence="3" key="1">
    <citation type="submission" date="2017-06" db="EMBL/GenBank/DDBJ databases">
        <authorList>
            <person name="Varghese N."/>
            <person name="Submissions S."/>
        </authorList>
    </citation>
    <scope>NUCLEOTIDE SEQUENCE [LARGE SCALE GENOMIC DNA]</scope>
    <source>
        <strain evidence="3">DSM 45423</strain>
    </source>
</reference>
<organism evidence="2 3">
    <name type="scientific">Geodermatophilus saharensis</name>
    <dbReference type="NCBI Taxonomy" id="1137994"/>
    <lineage>
        <taxon>Bacteria</taxon>
        <taxon>Bacillati</taxon>
        <taxon>Actinomycetota</taxon>
        <taxon>Actinomycetes</taxon>
        <taxon>Geodermatophilales</taxon>
        <taxon>Geodermatophilaceae</taxon>
        <taxon>Geodermatophilus</taxon>
    </lineage>
</organism>
<evidence type="ECO:0000313" key="2">
    <source>
        <dbReference type="EMBL" id="SNR82302.1"/>
    </source>
</evidence>
<dbReference type="AlphaFoldDB" id="A0A238ZGP3"/>
<keyword evidence="3" id="KW-1185">Reference proteome</keyword>
<dbReference type="GO" id="GO:0032259">
    <property type="term" value="P:methylation"/>
    <property type="evidence" value="ECO:0007669"/>
    <property type="project" value="InterPro"/>
</dbReference>
<sequence>MSKTCERRKLIEVALPLDEINAACKADKGRAHGTIKNLHKWFAPMPLPAWRALLFAALVDDPEDDERRAYLLDVIKRLVANGADVPDRDAVDEAREIIATQFPSGAPLVMDPFCGGGSTLVEGQRLGLSTYGTDLNPVPALVSRTLTELLPPVYGRQPLHPASMDSHDRVGRGGTVARSEMALVPSVVNSKRYAGFDGVVCDVMHYAERIRDDAWELLKEHYPQAADEQIVAWLWARTATCPNPACKTETILTTSWWLSKKNNDLAWIQPRVQDGVVHLDVVTGQRAGEAPAAPKSPRGATFQCLACSSPIGEEDLNKQVADGGLGLRMTAVVIEKSGRRTYRAATPQDVDAIAGIDLRDFDSPVNVPAADGGSRNRFGLDTQADLYTQRQLLSLATLSNLVAVAHDRVLLDGGTQAWADAVTTVLGLGVGRLAQFASSQARWTVRDNVSSFEGAFPRNDLPMTWDFYEINVFGDAGPSWIQTFVSTTRSLKNVVPDGDGRVVLADARTVIAPQPALVATDPPYFDAIGYADLSDYFYVWHRRALRKVHPDLYATIAAPKVGELTAMPAHHGNSRSAAQSYFIEGFTETFKNLQESLANELPMIVVYASREQKGGADEETRWSSILTAMVQADLEITGTWPILGTTDRRMVGQGANAVATYVAMVCRPRSNAAGTCSLADFNRALRRELRPAVHDFQAAGILPVDLAQAAMGPGMQVYSRYREVLDQSGKRVSVKQALGLINAALGEVLDEQEGELDPFSRFAVAWWERYGWEAAPFGQADQLARPQGISVDDVVRAGVAAYPRPGFVGAEGAESLDREWKPSSDRRPTAWEAVHHLADRLINGGGALEAGRLMSELGTLRDPAQALVYRLHSIAAKKGWTKDQERYNALIGSWSDLLAVAATEKDGLF</sequence>